<dbReference type="GO" id="GO:0042597">
    <property type="term" value="C:periplasmic space"/>
    <property type="evidence" value="ECO:0007669"/>
    <property type="project" value="UniProtKB-SubCell"/>
</dbReference>
<keyword evidence="8" id="KW-1185">Reference proteome</keyword>
<dbReference type="Pfam" id="PF07676">
    <property type="entry name" value="PD40"/>
    <property type="match status" value="1"/>
</dbReference>
<dbReference type="GO" id="GO:0051301">
    <property type="term" value="P:cell division"/>
    <property type="evidence" value="ECO:0007669"/>
    <property type="project" value="UniProtKB-UniRule"/>
</dbReference>
<reference evidence="7 8" key="1">
    <citation type="journal article" date="2017" name="Environ. Microbiol.">
        <title>Genomic and physiological analyses of 'Reinekea forsetii' reveal a versatile opportunistic lifestyle during spring algae blooms.</title>
        <authorList>
            <person name="Avci B."/>
            <person name="Hahnke R.L."/>
            <person name="Chafee M."/>
            <person name="Fischer T."/>
            <person name="Gruber-Vodicka H."/>
            <person name="Tegetmeyer H.E."/>
            <person name="Harder J."/>
            <person name="Fuchs B.M."/>
            <person name="Amann R.I."/>
            <person name="Teeling H."/>
        </authorList>
    </citation>
    <scope>NUCLEOTIDE SEQUENCE [LARGE SCALE GENOMIC DNA]</scope>
    <source>
        <strain evidence="7 8">Hel1_31_D35</strain>
    </source>
</reference>
<dbReference type="HAMAP" id="MF_00671">
    <property type="entry name" value="TolB"/>
    <property type="match status" value="1"/>
</dbReference>
<evidence type="ECO:0000256" key="2">
    <source>
        <dbReference type="ARBA" id="ARBA00009820"/>
    </source>
</evidence>
<dbReference type="SUPFAM" id="SSF69304">
    <property type="entry name" value="Tricorn protease N-terminal domain"/>
    <property type="match status" value="1"/>
</dbReference>
<dbReference type="AlphaFoldDB" id="A0A2K8KSB0"/>
<evidence type="ECO:0000256" key="4">
    <source>
        <dbReference type="ARBA" id="ARBA00022764"/>
    </source>
</evidence>
<dbReference type="InterPro" id="IPR011042">
    <property type="entry name" value="6-blade_b-propeller_TolB-like"/>
</dbReference>
<sequence length="434" mass="49165">MNMARLTQRLFLVAFFLLPTVVLADLDIVVTKGYDSKTKMAIVPFFWGEATVLPEKIDAIMTNNMVRTGRFDVLPSESMLSQPSTEEGVFFRDWQLLGQEYLVIGHLKPFADNKIEAKVALYDVVKNRRVVQVTQIVGQYQLREFAHSLSDLFYERITGVRGIFSTRVAFVTRKALADDRYDFRLQVADADGQRARTVYKSGEPIISVAWSHDGQKIAFANKIGDRWKIIIQDLKSGKVNSISDARGYTSSPAFSTDGRYLAYVSSNKNSPEIYIYDFQTGKSERLTRNTYIDTEPSFSPDSKYLVFTSEKGGKPQIYRYDLAAKRSERLTFEGDQNFRARYSTDGKYLVFVHLNEGRFHIASMDMASRDIRVLTETDLDESPSIAPNGTMLVYATQRGGQGVLAWVSLDGQVTNQMKSDFGDVLEPAWSPYLN</sequence>
<evidence type="ECO:0000256" key="3">
    <source>
        <dbReference type="ARBA" id="ARBA00022729"/>
    </source>
</evidence>
<organism evidence="7 8">
    <name type="scientific">Reinekea forsetii</name>
    <dbReference type="NCBI Taxonomy" id="1336806"/>
    <lineage>
        <taxon>Bacteria</taxon>
        <taxon>Pseudomonadati</taxon>
        <taxon>Pseudomonadota</taxon>
        <taxon>Gammaproteobacteria</taxon>
        <taxon>Oceanospirillales</taxon>
        <taxon>Saccharospirillaceae</taxon>
        <taxon>Reinekea</taxon>
    </lineage>
</organism>
<dbReference type="Pfam" id="PF26550">
    <property type="entry name" value="Tricorn_2nd"/>
    <property type="match status" value="1"/>
</dbReference>
<accession>A0A2K8KSB0</accession>
<dbReference type="Gene3D" id="3.40.50.10070">
    <property type="entry name" value="TolB, N-terminal domain"/>
    <property type="match status" value="1"/>
</dbReference>
<proteinExistence type="inferred from homology"/>
<feature type="domain" description="TolB N-terminal" evidence="6">
    <location>
        <begin position="26"/>
        <end position="129"/>
    </location>
</feature>
<evidence type="ECO:0000256" key="5">
    <source>
        <dbReference type="HAMAP-Rule" id="MF_00671"/>
    </source>
</evidence>
<evidence type="ECO:0000313" key="8">
    <source>
        <dbReference type="Proteomes" id="UP000229757"/>
    </source>
</evidence>
<dbReference type="PANTHER" id="PTHR36842">
    <property type="entry name" value="PROTEIN TOLB HOMOLOG"/>
    <property type="match status" value="1"/>
</dbReference>
<dbReference type="RefSeq" id="WP_100256543.1">
    <property type="nucleotide sequence ID" value="NZ_CP011797.1"/>
</dbReference>
<dbReference type="Gene3D" id="2.120.10.30">
    <property type="entry name" value="TolB, C-terminal domain"/>
    <property type="match status" value="1"/>
</dbReference>
<dbReference type="GO" id="GO:0017038">
    <property type="term" value="P:protein import"/>
    <property type="evidence" value="ECO:0007669"/>
    <property type="project" value="InterPro"/>
</dbReference>
<comment type="function">
    <text evidence="5">Part of the Tol-Pal system, which plays a role in outer membrane invagination during cell division and is important for maintaining outer membrane integrity.</text>
</comment>
<name>A0A2K8KSB0_9GAMM</name>
<comment type="subunit">
    <text evidence="5">The Tol-Pal system is composed of five core proteins: the inner membrane proteins TolA, TolQ and TolR, the periplasmic protein TolB and the outer membrane protein Pal. They form a network linking the inner and outer membranes and the peptidoglycan layer.</text>
</comment>
<evidence type="ECO:0000259" key="6">
    <source>
        <dbReference type="Pfam" id="PF04052"/>
    </source>
</evidence>
<dbReference type="OrthoDB" id="9802240at2"/>
<dbReference type="KEGG" id="rfo:REIFOR_01027"/>
<dbReference type="Proteomes" id="UP000229757">
    <property type="component" value="Chromosome"/>
</dbReference>
<evidence type="ECO:0000256" key="1">
    <source>
        <dbReference type="ARBA" id="ARBA00004418"/>
    </source>
</evidence>
<dbReference type="InterPro" id="IPR007195">
    <property type="entry name" value="TolB_N"/>
</dbReference>
<comment type="subcellular location">
    <subcellularLocation>
        <location evidence="1 5">Periplasm</location>
    </subcellularLocation>
</comment>
<dbReference type="NCBIfam" id="TIGR02800">
    <property type="entry name" value="propeller_TolB"/>
    <property type="match status" value="1"/>
</dbReference>
<gene>
    <name evidence="5 7" type="primary">tolB</name>
    <name evidence="7" type="ORF">REIFOR_01027</name>
</gene>
<dbReference type="EMBL" id="CP011797">
    <property type="protein sequence ID" value="ATX76184.1"/>
    <property type="molecule type" value="Genomic_DNA"/>
</dbReference>
<keyword evidence="3 5" id="KW-0732">Signal</keyword>
<dbReference type="SUPFAM" id="SSF52964">
    <property type="entry name" value="TolB, N-terminal domain"/>
    <property type="match status" value="1"/>
</dbReference>
<keyword evidence="5" id="KW-0131">Cell cycle</keyword>
<dbReference type="PANTHER" id="PTHR36842:SF1">
    <property type="entry name" value="PROTEIN TOLB"/>
    <property type="match status" value="1"/>
</dbReference>
<keyword evidence="4 5" id="KW-0574">Periplasm</keyword>
<dbReference type="InterPro" id="IPR014167">
    <property type="entry name" value="Tol-Pal_TolB"/>
</dbReference>
<keyword evidence="5" id="KW-0132">Cell division</keyword>
<evidence type="ECO:0000313" key="7">
    <source>
        <dbReference type="EMBL" id="ATX76184.1"/>
    </source>
</evidence>
<comment type="similarity">
    <text evidence="2 5">Belongs to the TolB family.</text>
</comment>
<dbReference type="Pfam" id="PF04052">
    <property type="entry name" value="TolB_N"/>
    <property type="match status" value="1"/>
</dbReference>
<protein>
    <recommendedName>
        <fullName evidence="5">Tol-Pal system protein TolB</fullName>
    </recommendedName>
</protein>
<dbReference type="InterPro" id="IPR011659">
    <property type="entry name" value="WD40"/>
</dbReference>